<feature type="binding site" evidence="5">
    <location>
        <position position="94"/>
    </location>
    <ligand>
        <name>FAD</name>
        <dbReference type="ChEBI" id="CHEBI:57692"/>
    </ligand>
</feature>
<dbReference type="PANTHER" id="PTHR11552">
    <property type="entry name" value="GLUCOSE-METHANOL-CHOLINE GMC OXIDOREDUCTASE"/>
    <property type="match status" value="1"/>
</dbReference>
<dbReference type="SUPFAM" id="SSF51905">
    <property type="entry name" value="FAD/NAD(P)-binding domain"/>
    <property type="match status" value="1"/>
</dbReference>
<dbReference type="Pfam" id="PF00732">
    <property type="entry name" value="GMC_oxred_N"/>
    <property type="match status" value="1"/>
</dbReference>
<reference evidence="7" key="1">
    <citation type="submission" date="2021-10" db="EMBL/GenBank/DDBJ databases">
        <title>De novo Genome Assembly of Clathrus columnatus (Basidiomycota, Fungi) Using Illumina and Nanopore Sequence Data.</title>
        <authorList>
            <person name="Ogiso-Tanaka E."/>
            <person name="Itagaki H."/>
            <person name="Hosoya T."/>
            <person name="Hosaka K."/>
        </authorList>
    </citation>
    <scope>NUCLEOTIDE SEQUENCE</scope>
    <source>
        <strain evidence="7">MO-923</strain>
    </source>
</reference>
<comment type="cofactor">
    <cofactor evidence="1 5">
        <name>FAD</name>
        <dbReference type="ChEBI" id="CHEBI:57692"/>
    </cofactor>
</comment>
<gene>
    <name evidence="7" type="ORF">Clacol_006866</name>
</gene>
<dbReference type="InterPro" id="IPR007867">
    <property type="entry name" value="GMC_OxRtase_C"/>
</dbReference>
<accession>A0AAV5AHL9</accession>
<feature type="binding site" evidence="5">
    <location>
        <position position="218"/>
    </location>
    <ligand>
        <name>FAD</name>
        <dbReference type="ChEBI" id="CHEBI:57692"/>
    </ligand>
</feature>
<evidence type="ECO:0000256" key="5">
    <source>
        <dbReference type="PIRSR" id="PIRSR000137-2"/>
    </source>
</evidence>
<evidence type="ECO:0000256" key="1">
    <source>
        <dbReference type="ARBA" id="ARBA00001974"/>
    </source>
</evidence>
<dbReference type="InterPro" id="IPR000172">
    <property type="entry name" value="GMC_OxRdtase_N"/>
</dbReference>
<organism evidence="7 8">
    <name type="scientific">Clathrus columnatus</name>
    <dbReference type="NCBI Taxonomy" id="1419009"/>
    <lineage>
        <taxon>Eukaryota</taxon>
        <taxon>Fungi</taxon>
        <taxon>Dikarya</taxon>
        <taxon>Basidiomycota</taxon>
        <taxon>Agaricomycotina</taxon>
        <taxon>Agaricomycetes</taxon>
        <taxon>Phallomycetidae</taxon>
        <taxon>Phallales</taxon>
        <taxon>Clathraceae</taxon>
        <taxon>Clathrus</taxon>
    </lineage>
</organism>
<sequence>MWPFNSYPTITTKELRDSYDYIIVGGGTAGCVLANRLSQTNAAVLLLERGNTKSNSQPPYCANPHTDSSLCDNINSVLQPHIGERVVPYVSPHVLGGQSKVNNLIYTRAPSIELDSWSAGGMSGWSSNDLLPYFLKSENAISQKDNSSFHNTKEAATALGFSTITDMNDPTQSLYGVGPYAFTINEKSRRCDVASAFLPSKLVKTRQANLTICVNAIVIRLKLVTTATEDVIIKGVVVENYNDKKSQTFEVSARKEVILCAGAIGTPQLLMLSGIGPMHRLSSVGIAVEKHSPNVGSGLDSLDAMLKSIFNRMGQAIQYTFSGGSVKRPPPVLATAMVNSQMISLDSDQIIKGGFPNPNPGDPSNISDIEITAYAFGSVDAKGNVDKDTKGSGGFSLHVKLTKPKSTGTVELKSTNARDSPACDPNYFGNREDRRVAYTGIRLAMHLKEAMAKSGYSIIDFNVPIDDSEAELDKFIAKYGYSASQLSSTCRMGPENNGGVVNDQLELYGVAGLRIGDASVFPSSVTRPHQATVVAVAEKCADTVIKAHANPLFDTHYLPRIVRFM</sequence>
<evidence type="ECO:0000313" key="7">
    <source>
        <dbReference type="EMBL" id="GJJ12623.1"/>
    </source>
</evidence>
<feature type="domain" description="Glucose-methanol-choline oxidoreductase N-terminal" evidence="6">
    <location>
        <begin position="262"/>
        <end position="276"/>
    </location>
</feature>
<dbReference type="GO" id="GO:0016614">
    <property type="term" value="F:oxidoreductase activity, acting on CH-OH group of donors"/>
    <property type="evidence" value="ECO:0007669"/>
    <property type="project" value="InterPro"/>
</dbReference>
<dbReference type="InterPro" id="IPR012132">
    <property type="entry name" value="GMC_OxRdtase"/>
</dbReference>
<evidence type="ECO:0000313" key="8">
    <source>
        <dbReference type="Proteomes" id="UP001050691"/>
    </source>
</evidence>
<dbReference type="Gene3D" id="3.50.50.60">
    <property type="entry name" value="FAD/NAD(P)-binding domain"/>
    <property type="match status" value="1"/>
</dbReference>
<name>A0AAV5AHL9_9AGAM</name>
<dbReference type="EMBL" id="BPWL01000007">
    <property type="protein sequence ID" value="GJJ12623.1"/>
    <property type="molecule type" value="Genomic_DNA"/>
</dbReference>
<dbReference type="Gene3D" id="3.30.560.10">
    <property type="entry name" value="Glucose Oxidase, domain 3"/>
    <property type="match status" value="1"/>
</dbReference>
<keyword evidence="4 5" id="KW-0274">FAD</keyword>
<comment type="caution">
    <text evidence="7">The sequence shown here is derived from an EMBL/GenBank/DDBJ whole genome shotgun (WGS) entry which is preliminary data.</text>
</comment>
<evidence type="ECO:0000256" key="3">
    <source>
        <dbReference type="ARBA" id="ARBA00022630"/>
    </source>
</evidence>
<dbReference type="SUPFAM" id="SSF54373">
    <property type="entry name" value="FAD-linked reductases, C-terminal domain"/>
    <property type="match status" value="1"/>
</dbReference>
<dbReference type="AlphaFoldDB" id="A0AAV5AHL9"/>
<evidence type="ECO:0000256" key="2">
    <source>
        <dbReference type="ARBA" id="ARBA00010790"/>
    </source>
</evidence>
<comment type="similarity">
    <text evidence="2">Belongs to the GMC oxidoreductase family.</text>
</comment>
<keyword evidence="8" id="KW-1185">Reference proteome</keyword>
<evidence type="ECO:0000259" key="6">
    <source>
        <dbReference type="PROSITE" id="PS00624"/>
    </source>
</evidence>
<protein>
    <recommendedName>
        <fullName evidence="6">Glucose-methanol-choline oxidoreductase N-terminal domain-containing protein</fullName>
    </recommendedName>
</protein>
<dbReference type="InterPro" id="IPR036188">
    <property type="entry name" value="FAD/NAD-bd_sf"/>
</dbReference>
<keyword evidence="3" id="KW-0285">Flavoprotein</keyword>
<proteinExistence type="inferred from homology"/>
<dbReference type="GO" id="GO:0050660">
    <property type="term" value="F:flavin adenine dinucleotide binding"/>
    <property type="evidence" value="ECO:0007669"/>
    <property type="project" value="InterPro"/>
</dbReference>
<evidence type="ECO:0000256" key="4">
    <source>
        <dbReference type="ARBA" id="ARBA00022827"/>
    </source>
</evidence>
<dbReference type="Pfam" id="PF05199">
    <property type="entry name" value="GMC_oxred_C"/>
    <property type="match status" value="1"/>
</dbReference>
<dbReference type="Proteomes" id="UP001050691">
    <property type="component" value="Unassembled WGS sequence"/>
</dbReference>
<dbReference type="PROSITE" id="PS00624">
    <property type="entry name" value="GMC_OXRED_2"/>
    <property type="match status" value="1"/>
</dbReference>
<dbReference type="PANTHER" id="PTHR11552:SF147">
    <property type="entry name" value="CHOLINE DEHYDROGENASE, MITOCHONDRIAL"/>
    <property type="match status" value="1"/>
</dbReference>
<dbReference type="PIRSF" id="PIRSF000137">
    <property type="entry name" value="Alcohol_oxidase"/>
    <property type="match status" value="1"/>
</dbReference>